<sequence length="564" mass="60980">MSTQTSAVYPPSDGSVLLPLLADFNLEHNASLPAYVYSETVGSLTKISFLEFGRAAHRAAHLLRPGHGESKGEVVAIITNIDKLLYEALFAGLMRAGFIPFPITPLNSAEAVVDMLQKSGCHRILTSHASLGALMAQISALVPPEHSLSIQEVPTLAQCYPVLGHETAADAFTPYPAPSAPPEMDGVVLIMHSSGSTGHPKPIAETNRVVLGWCTLDAVTDLRHISRISGMHHPPFHGGGLTADFLAPLCSLTSVSLYPPTSFYDHAKAPVAPTSDNIIEHCERTGVTGLYAAPSFIEMWACEPESIEWLKTKDFLAFGGGPLSVKTGDALSRAGVNLVNVYGATEMGTVTKLVTDTTERSPEDWNYIQFSDKTNVRWVPQADGSFESQFLDTEVHRVSVYNLPDVKGYATNDCWVPHPTRPNLWRIVGRLDDVLVLATGEKMVPAPTEDLIMSSPLVTGTVVFGRGRHQVGLLLEPAPGAVVEDLSEFRNRIWPLVEEANKIAPKFGRVIKETIIFTAADRPMKRTGKGTVAKKATMKAYAAEIDALYDTVEASAHRSNLPSA</sequence>
<dbReference type="EMBL" id="KV417483">
    <property type="protein sequence ID" value="KZP33053.1"/>
    <property type="molecule type" value="Genomic_DNA"/>
</dbReference>
<dbReference type="PANTHER" id="PTHR43439">
    <property type="entry name" value="PHENYLACETATE-COENZYME A LIGASE"/>
    <property type="match status" value="1"/>
</dbReference>
<keyword evidence="5" id="KW-1185">Reference proteome</keyword>
<dbReference type="STRING" id="436010.A0A166VTS8"/>
<dbReference type="InterPro" id="IPR020845">
    <property type="entry name" value="AMP-binding_CS"/>
</dbReference>
<dbReference type="InterPro" id="IPR051414">
    <property type="entry name" value="Adenylate-forming_Reductase"/>
</dbReference>
<reference evidence="4 5" key="1">
    <citation type="journal article" date="2016" name="Mol. Biol. Evol.">
        <title>Comparative Genomics of Early-Diverging Mushroom-Forming Fungi Provides Insights into the Origins of Lignocellulose Decay Capabilities.</title>
        <authorList>
            <person name="Nagy L.G."/>
            <person name="Riley R."/>
            <person name="Tritt A."/>
            <person name="Adam C."/>
            <person name="Daum C."/>
            <person name="Floudas D."/>
            <person name="Sun H."/>
            <person name="Yadav J.S."/>
            <person name="Pangilinan J."/>
            <person name="Larsson K.H."/>
            <person name="Matsuura K."/>
            <person name="Barry K."/>
            <person name="Labutti K."/>
            <person name="Kuo R."/>
            <person name="Ohm R.A."/>
            <person name="Bhattacharya S.S."/>
            <person name="Shirouzu T."/>
            <person name="Yoshinaga Y."/>
            <person name="Martin F.M."/>
            <person name="Grigoriev I.V."/>
            <person name="Hibbett D.S."/>
        </authorList>
    </citation>
    <scope>NUCLEOTIDE SEQUENCE [LARGE SCALE GENOMIC DNA]</scope>
    <source>
        <strain evidence="4 5">CBS 109695</strain>
    </source>
</reference>
<evidence type="ECO:0000256" key="2">
    <source>
        <dbReference type="ARBA" id="ARBA00022553"/>
    </source>
</evidence>
<proteinExistence type="predicted"/>
<evidence type="ECO:0000259" key="3">
    <source>
        <dbReference type="Pfam" id="PF00501"/>
    </source>
</evidence>
<dbReference type="PROSITE" id="PS00455">
    <property type="entry name" value="AMP_BINDING"/>
    <property type="match status" value="1"/>
</dbReference>
<accession>A0A166VTS8</accession>
<feature type="domain" description="AMP-dependent synthetase/ligase" evidence="3">
    <location>
        <begin position="31"/>
        <end position="359"/>
    </location>
</feature>
<dbReference type="Pfam" id="PF00501">
    <property type="entry name" value="AMP-binding"/>
    <property type="match status" value="1"/>
</dbReference>
<dbReference type="Gene3D" id="3.40.50.12780">
    <property type="entry name" value="N-terminal domain of ligase-like"/>
    <property type="match status" value="1"/>
</dbReference>
<keyword evidence="2" id="KW-0597">Phosphoprotein</keyword>
<gene>
    <name evidence="4" type="ORF">FIBSPDRAFT_881851</name>
</gene>
<dbReference type="SUPFAM" id="SSF56801">
    <property type="entry name" value="Acetyl-CoA synthetase-like"/>
    <property type="match status" value="1"/>
</dbReference>
<dbReference type="InterPro" id="IPR042099">
    <property type="entry name" value="ANL_N_sf"/>
</dbReference>
<keyword evidence="1" id="KW-0596">Phosphopantetheine</keyword>
<organism evidence="4 5">
    <name type="scientific">Athelia psychrophila</name>
    <dbReference type="NCBI Taxonomy" id="1759441"/>
    <lineage>
        <taxon>Eukaryota</taxon>
        <taxon>Fungi</taxon>
        <taxon>Dikarya</taxon>
        <taxon>Basidiomycota</taxon>
        <taxon>Agaricomycotina</taxon>
        <taxon>Agaricomycetes</taxon>
        <taxon>Agaricomycetidae</taxon>
        <taxon>Atheliales</taxon>
        <taxon>Atheliaceae</taxon>
        <taxon>Athelia</taxon>
    </lineage>
</organism>
<dbReference type="InterPro" id="IPR000873">
    <property type="entry name" value="AMP-dep_synth/lig_dom"/>
</dbReference>
<evidence type="ECO:0000313" key="4">
    <source>
        <dbReference type="EMBL" id="KZP33053.1"/>
    </source>
</evidence>
<evidence type="ECO:0000256" key="1">
    <source>
        <dbReference type="ARBA" id="ARBA00022450"/>
    </source>
</evidence>
<dbReference type="AlphaFoldDB" id="A0A166VTS8"/>
<name>A0A166VTS8_9AGAM</name>
<evidence type="ECO:0000313" key="5">
    <source>
        <dbReference type="Proteomes" id="UP000076532"/>
    </source>
</evidence>
<protein>
    <submittedName>
        <fullName evidence="4">Acetyl-CoA synthetase-like protein</fullName>
    </submittedName>
</protein>
<dbReference type="OrthoDB" id="429813at2759"/>
<dbReference type="Pfam" id="PF23562">
    <property type="entry name" value="AMP-binding_C_3"/>
    <property type="match status" value="1"/>
</dbReference>
<dbReference type="Proteomes" id="UP000076532">
    <property type="component" value="Unassembled WGS sequence"/>
</dbReference>
<dbReference type="PANTHER" id="PTHR43439:SF2">
    <property type="entry name" value="ENZYME, PUTATIVE (JCVI)-RELATED"/>
    <property type="match status" value="1"/>
</dbReference>